<evidence type="ECO:0000256" key="1">
    <source>
        <dbReference type="ARBA" id="ARBA00008361"/>
    </source>
</evidence>
<name>A0ABV8RMU3_9SPHN</name>
<evidence type="ECO:0000256" key="3">
    <source>
        <dbReference type="ARBA" id="ARBA00022679"/>
    </source>
</evidence>
<feature type="domain" description="Methyltransferase type 11" evidence="4">
    <location>
        <begin position="60"/>
        <end position="157"/>
    </location>
</feature>
<proteinExistence type="inferred from homology"/>
<dbReference type="InterPro" id="IPR029063">
    <property type="entry name" value="SAM-dependent_MTases_sf"/>
</dbReference>
<evidence type="ECO:0000313" key="6">
    <source>
        <dbReference type="Proteomes" id="UP001595828"/>
    </source>
</evidence>
<evidence type="ECO:0000259" key="4">
    <source>
        <dbReference type="Pfam" id="PF08241"/>
    </source>
</evidence>
<dbReference type="PANTHER" id="PTHR44942">
    <property type="entry name" value="METHYLTRANSF_11 DOMAIN-CONTAINING PROTEIN"/>
    <property type="match status" value="1"/>
</dbReference>
<evidence type="ECO:0000256" key="2">
    <source>
        <dbReference type="ARBA" id="ARBA00022603"/>
    </source>
</evidence>
<gene>
    <name evidence="5" type="ORF">ACFO0A_03825</name>
</gene>
<keyword evidence="3 5" id="KW-0808">Transferase</keyword>
<dbReference type="GO" id="GO:0032259">
    <property type="term" value="P:methylation"/>
    <property type="evidence" value="ECO:0007669"/>
    <property type="project" value="UniProtKB-KW"/>
</dbReference>
<protein>
    <submittedName>
        <fullName evidence="5">Class I SAM-dependent methyltransferase</fullName>
        <ecNumber evidence="5">2.1.1.-</ecNumber>
    </submittedName>
</protein>
<dbReference type="CDD" id="cd02440">
    <property type="entry name" value="AdoMet_MTases"/>
    <property type="match status" value="1"/>
</dbReference>
<organism evidence="5 6">
    <name type="scientific">Novosphingobium tardum</name>
    <dbReference type="NCBI Taxonomy" id="1538021"/>
    <lineage>
        <taxon>Bacteria</taxon>
        <taxon>Pseudomonadati</taxon>
        <taxon>Pseudomonadota</taxon>
        <taxon>Alphaproteobacteria</taxon>
        <taxon>Sphingomonadales</taxon>
        <taxon>Sphingomonadaceae</taxon>
        <taxon>Novosphingobium</taxon>
    </lineage>
</organism>
<keyword evidence="2 5" id="KW-0489">Methyltransferase</keyword>
<dbReference type="RefSeq" id="WP_379537648.1">
    <property type="nucleotide sequence ID" value="NZ_JBHSDR010000003.1"/>
</dbReference>
<dbReference type="SUPFAM" id="SSF53335">
    <property type="entry name" value="S-adenosyl-L-methionine-dependent methyltransferases"/>
    <property type="match status" value="1"/>
</dbReference>
<sequence>MSQAASISGQGGAAHALGRQLASPSGIAGSIVGVAMGLLNARPTRLVIDAAEISADHHVLDAGCGGGQALALVAPRCAHACGFDASPLMVEQARARNRHAIAAGRVYIQRGRFDDVPFPSGSFDRIIAANVAYFWTDFGKVMAEFARLLRPGGRVAIYVTAAESMRNWRFAQTGTHRLFDRASLAAALAPHCGDAFHLDVDQAAVTRRISGIIATLDRIDARAGPAGK</sequence>
<dbReference type="PANTHER" id="PTHR44942:SF4">
    <property type="entry name" value="METHYLTRANSFERASE TYPE 11 DOMAIN-CONTAINING PROTEIN"/>
    <property type="match status" value="1"/>
</dbReference>
<dbReference type="Pfam" id="PF08241">
    <property type="entry name" value="Methyltransf_11"/>
    <property type="match status" value="1"/>
</dbReference>
<keyword evidence="6" id="KW-1185">Reference proteome</keyword>
<dbReference type="GO" id="GO:0008168">
    <property type="term" value="F:methyltransferase activity"/>
    <property type="evidence" value="ECO:0007669"/>
    <property type="project" value="UniProtKB-KW"/>
</dbReference>
<reference evidence="6" key="1">
    <citation type="journal article" date="2019" name="Int. J. Syst. Evol. Microbiol.">
        <title>The Global Catalogue of Microorganisms (GCM) 10K type strain sequencing project: providing services to taxonomists for standard genome sequencing and annotation.</title>
        <authorList>
            <consortium name="The Broad Institute Genomics Platform"/>
            <consortium name="The Broad Institute Genome Sequencing Center for Infectious Disease"/>
            <person name="Wu L."/>
            <person name="Ma J."/>
        </authorList>
    </citation>
    <scope>NUCLEOTIDE SEQUENCE [LARGE SCALE GENOMIC DNA]</scope>
    <source>
        <strain evidence="6">CGMCC 1.12989</strain>
    </source>
</reference>
<accession>A0ABV8RMU3</accession>
<dbReference type="Gene3D" id="3.40.50.150">
    <property type="entry name" value="Vaccinia Virus protein VP39"/>
    <property type="match status" value="1"/>
</dbReference>
<dbReference type="InterPro" id="IPR013216">
    <property type="entry name" value="Methyltransf_11"/>
</dbReference>
<comment type="similarity">
    <text evidence="1">Belongs to the methyltransferase superfamily.</text>
</comment>
<evidence type="ECO:0000313" key="5">
    <source>
        <dbReference type="EMBL" id="MFC4294185.1"/>
    </source>
</evidence>
<comment type="caution">
    <text evidence="5">The sequence shown here is derived from an EMBL/GenBank/DDBJ whole genome shotgun (WGS) entry which is preliminary data.</text>
</comment>
<dbReference type="InterPro" id="IPR051052">
    <property type="entry name" value="Diverse_substrate_MTase"/>
</dbReference>
<dbReference type="EC" id="2.1.1.-" evidence="5"/>
<dbReference type="EMBL" id="JBHSDR010000003">
    <property type="protein sequence ID" value="MFC4294185.1"/>
    <property type="molecule type" value="Genomic_DNA"/>
</dbReference>
<dbReference type="Proteomes" id="UP001595828">
    <property type="component" value="Unassembled WGS sequence"/>
</dbReference>